<dbReference type="RefSeq" id="WP_025421189.1">
    <property type="nucleotide sequence ID" value="NZ_CP006569.1"/>
</dbReference>
<evidence type="ECO:0000313" key="11">
    <source>
        <dbReference type="EMBL" id="AHF76056.1"/>
    </source>
</evidence>
<dbReference type="GO" id="GO:0016787">
    <property type="term" value="F:hydrolase activity"/>
    <property type="evidence" value="ECO:0007669"/>
    <property type="project" value="UniProtKB-KW"/>
</dbReference>
<dbReference type="Gene3D" id="3.40.1440.10">
    <property type="entry name" value="GIY-YIG endonuclease"/>
    <property type="match status" value="1"/>
</dbReference>
<keyword evidence="11" id="KW-0255">Endonuclease</keyword>
<protein>
    <recommendedName>
        <fullName evidence="7">Excinuclease cho</fullName>
    </recommendedName>
    <alternativeName>
        <fullName evidence="9">Endonuclease cho</fullName>
    </alternativeName>
    <alternativeName>
        <fullName evidence="8">UvrC homolog protein</fullName>
    </alternativeName>
</protein>
<evidence type="ECO:0000256" key="5">
    <source>
        <dbReference type="ARBA" id="ARBA00023204"/>
    </source>
</evidence>
<dbReference type="InterPro" id="IPR050066">
    <property type="entry name" value="UvrABC_protein_C"/>
</dbReference>
<organism evidence="11 12">
    <name type="scientific">Sodalis praecaptivus</name>
    <dbReference type="NCBI Taxonomy" id="1239307"/>
    <lineage>
        <taxon>Bacteria</taxon>
        <taxon>Pseudomonadati</taxon>
        <taxon>Pseudomonadota</taxon>
        <taxon>Gammaproteobacteria</taxon>
        <taxon>Enterobacterales</taxon>
        <taxon>Bruguierivoracaceae</taxon>
        <taxon>Sodalis</taxon>
    </lineage>
</organism>
<dbReference type="FunFam" id="3.40.1440.10:FF:000004">
    <property type="entry name" value="UV-repair endonuclease Cho"/>
    <property type="match status" value="1"/>
</dbReference>
<sequence>MHKPLSAARREFDPAEAYQYPEHLRPFIVDLPSSPGVYVFHSDSDVMPLYVGKSVNIRSRVMSHLRTAEEARMLRQARRISFHRTAGEIGALLLEAQMIKQLQPLHNKRLRRNRQLCSIQVVQGVPSIVSAKEIDFARTPDLYGLYSSRRAAQQSLLAIGDSEQLCYSLLGLERVSHGRPCFRHHLGRCAGACCGRESREDHHLRLMDALGQMRIFCWPYSGPVGLVETDGDRRQIHVVDNWFYLGSVETLAQAAGLRTVSPSFDSDGYKILCGPIMSGRHDIIELT</sequence>
<keyword evidence="6" id="KW-0742">SOS response</keyword>
<dbReference type="SUPFAM" id="SSF82771">
    <property type="entry name" value="GIY-YIG endonuclease"/>
    <property type="match status" value="1"/>
</dbReference>
<gene>
    <name evidence="11" type="ORF">Sant_0982</name>
</gene>
<evidence type="ECO:0000259" key="10">
    <source>
        <dbReference type="PROSITE" id="PS50164"/>
    </source>
</evidence>
<keyword evidence="2" id="KW-0228">DNA excision</keyword>
<feature type="domain" description="GIY-YIG" evidence="10">
    <location>
        <begin position="33"/>
        <end position="108"/>
    </location>
</feature>
<evidence type="ECO:0000256" key="1">
    <source>
        <dbReference type="ARBA" id="ARBA00022763"/>
    </source>
</evidence>
<dbReference type="Proteomes" id="UP000019028">
    <property type="component" value="Chromosome"/>
</dbReference>
<dbReference type="GO" id="GO:0009380">
    <property type="term" value="C:excinuclease repair complex"/>
    <property type="evidence" value="ECO:0007669"/>
    <property type="project" value="TreeGrafter"/>
</dbReference>
<dbReference type="NCBIfam" id="NF007833">
    <property type="entry name" value="PRK10545.1"/>
    <property type="match status" value="1"/>
</dbReference>
<keyword evidence="3" id="KW-0378">Hydrolase</keyword>
<keyword evidence="1" id="KW-0227">DNA damage</keyword>
<dbReference type="InterPro" id="IPR000305">
    <property type="entry name" value="GIY-YIG_endonuc"/>
</dbReference>
<evidence type="ECO:0000256" key="6">
    <source>
        <dbReference type="ARBA" id="ARBA00023236"/>
    </source>
</evidence>
<evidence type="ECO:0000256" key="9">
    <source>
        <dbReference type="ARBA" id="ARBA00042732"/>
    </source>
</evidence>
<keyword evidence="5" id="KW-0234">DNA repair</keyword>
<dbReference type="PANTHER" id="PTHR30562:SF10">
    <property type="entry name" value="EXCINUCLEASE CHO"/>
    <property type="match status" value="1"/>
</dbReference>
<evidence type="ECO:0000313" key="12">
    <source>
        <dbReference type="Proteomes" id="UP000019028"/>
    </source>
</evidence>
<dbReference type="PANTHER" id="PTHR30562">
    <property type="entry name" value="UVRC/OXIDOREDUCTASE"/>
    <property type="match status" value="1"/>
</dbReference>
<dbReference type="GO" id="GO:0004519">
    <property type="term" value="F:endonuclease activity"/>
    <property type="evidence" value="ECO:0007669"/>
    <property type="project" value="UniProtKB-KW"/>
</dbReference>
<dbReference type="KEGG" id="sod:Sant_0982"/>
<proteinExistence type="predicted"/>
<evidence type="ECO:0000256" key="2">
    <source>
        <dbReference type="ARBA" id="ARBA00022769"/>
    </source>
</evidence>
<evidence type="ECO:0000256" key="4">
    <source>
        <dbReference type="ARBA" id="ARBA00022881"/>
    </source>
</evidence>
<dbReference type="GO" id="GO:0009432">
    <property type="term" value="P:SOS response"/>
    <property type="evidence" value="ECO:0007669"/>
    <property type="project" value="UniProtKB-KW"/>
</dbReference>
<keyword evidence="4" id="KW-0267">Excision nuclease</keyword>
<keyword evidence="11" id="KW-0540">Nuclease</keyword>
<dbReference type="InterPro" id="IPR047296">
    <property type="entry name" value="GIY-YIG_UvrC_Cho"/>
</dbReference>
<dbReference type="CDD" id="cd10434">
    <property type="entry name" value="GIY-YIG_UvrC_Cho"/>
    <property type="match status" value="1"/>
</dbReference>
<dbReference type="OrthoDB" id="9803913at2"/>
<dbReference type="SMART" id="SM00465">
    <property type="entry name" value="GIYc"/>
    <property type="match status" value="1"/>
</dbReference>
<dbReference type="GO" id="GO:0006289">
    <property type="term" value="P:nucleotide-excision repair"/>
    <property type="evidence" value="ECO:0007669"/>
    <property type="project" value="InterPro"/>
</dbReference>
<dbReference type="InterPro" id="IPR035901">
    <property type="entry name" value="GIY-YIG_endonuc_sf"/>
</dbReference>
<dbReference type="HOGENOM" id="CLU_054721_1_0_6"/>
<evidence type="ECO:0000256" key="7">
    <source>
        <dbReference type="ARBA" id="ARBA00040756"/>
    </source>
</evidence>
<evidence type="ECO:0000256" key="3">
    <source>
        <dbReference type="ARBA" id="ARBA00022801"/>
    </source>
</evidence>
<dbReference type="PROSITE" id="PS50164">
    <property type="entry name" value="GIY_YIG"/>
    <property type="match status" value="1"/>
</dbReference>
<keyword evidence="12" id="KW-1185">Reference proteome</keyword>
<accession>W0HQD6</accession>
<name>W0HQD6_9GAMM</name>
<reference evidence="11 12" key="1">
    <citation type="journal article" date="2014" name="Genome Biol. Evol.">
        <title>Genome degeneration and adaptation in a nascent stage of symbiosis.</title>
        <authorList>
            <person name="Oakeson K.F."/>
            <person name="Gil R."/>
            <person name="Clayton A.L."/>
            <person name="Dunn D.M."/>
            <person name="von Niederhausern A.C."/>
            <person name="Hamil C."/>
            <person name="Aoyagi A."/>
            <person name="Duval B."/>
            <person name="Baca A."/>
            <person name="Silva F.J."/>
            <person name="Vallier A."/>
            <person name="Jackson D.G."/>
            <person name="Latorre A."/>
            <person name="Weiss R.B."/>
            <person name="Heddi A."/>
            <person name="Moya A."/>
            <person name="Dale C."/>
        </authorList>
    </citation>
    <scope>NUCLEOTIDE SEQUENCE [LARGE SCALE GENOMIC DNA]</scope>
    <source>
        <strain evidence="11 12">HS1</strain>
    </source>
</reference>
<dbReference type="EMBL" id="CP006569">
    <property type="protein sequence ID" value="AHF76056.1"/>
    <property type="molecule type" value="Genomic_DNA"/>
</dbReference>
<evidence type="ECO:0000256" key="8">
    <source>
        <dbReference type="ARBA" id="ARBA00042138"/>
    </source>
</evidence>
<dbReference type="AlphaFoldDB" id="W0HQD6"/>
<dbReference type="PATRIC" id="fig|1239307.3.peg.1053"/>